<dbReference type="InterPro" id="IPR019405">
    <property type="entry name" value="Lactonase_7-beta_prop"/>
</dbReference>
<dbReference type="PANTHER" id="PTHR30344:SF4">
    <property type="entry name" value="CYCLASE, PUTATIVE (AFU_ORTHOLOGUE AFUA_6G11580)-RELATED"/>
    <property type="match status" value="1"/>
</dbReference>
<dbReference type="Proteomes" id="UP000053424">
    <property type="component" value="Unassembled WGS sequence"/>
</dbReference>
<evidence type="ECO:0000256" key="1">
    <source>
        <dbReference type="ARBA" id="ARBA00005564"/>
    </source>
</evidence>
<dbReference type="InterPro" id="IPR050282">
    <property type="entry name" value="Cycloisomerase_2"/>
</dbReference>
<evidence type="ECO:0000313" key="3">
    <source>
        <dbReference type="Proteomes" id="UP000053424"/>
    </source>
</evidence>
<dbReference type="InterPro" id="IPR015943">
    <property type="entry name" value="WD40/YVTN_repeat-like_dom_sf"/>
</dbReference>
<accession>A0A0C2XNG8</accession>
<dbReference type="Gene3D" id="2.130.10.10">
    <property type="entry name" value="YVTN repeat-like/Quinoprotein amine dehydrogenase"/>
    <property type="match status" value="1"/>
</dbReference>
<comment type="similarity">
    <text evidence="1">Belongs to the cycloisomerase 2 family.</text>
</comment>
<dbReference type="InterPro" id="IPR011045">
    <property type="entry name" value="N2O_reductase_N"/>
</dbReference>
<evidence type="ECO:0008006" key="4">
    <source>
        <dbReference type="Google" id="ProtNLM"/>
    </source>
</evidence>
<sequence>MDVQHVLVPPINSTDIGDASVHHILSGSFRSLSLLLLAFSPSKRSISLLQSIPAFGPHQYLASNQDKSRIYTTSWALPPSLSSWHVERSDSWRISHINTVPITATSSYITMPPPYTHAYSVGGPTGESHLIDKNSGGLGEKVQEILFVSPSDLERADKTRVALRYGSHGIEFTPSLKHAFVPVLGSNTIEMYAHDSASGHLTHITSVESPRGKDAKDGPRHLKIHPNGNLLYCVTEHSNYVDAYHILPTSLEYVSSRSILPRNTSLSQSTTSNHHFRGDTLMLTPSTSRIPNPQLLITTTRGASSDVRGWLSFFPLAENGNFSPLESIEEADQEAERFQTPTSGGKANAIDILPKGEEEDGLWILLTDDDELTASPNGTGAVRVLEWDGWGKGGAKIVA</sequence>
<name>A0A0C2XNG8_HEBCY</name>
<dbReference type="Pfam" id="PF10282">
    <property type="entry name" value="Lactonase"/>
    <property type="match status" value="1"/>
</dbReference>
<reference evidence="3" key="2">
    <citation type="submission" date="2015-01" db="EMBL/GenBank/DDBJ databases">
        <title>Evolutionary Origins and Diversification of the Mycorrhizal Mutualists.</title>
        <authorList>
            <consortium name="DOE Joint Genome Institute"/>
            <consortium name="Mycorrhizal Genomics Consortium"/>
            <person name="Kohler A."/>
            <person name="Kuo A."/>
            <person name="Nagy L.G."/>
            <person name="Floudas D."/>
            <person name="Copeland A."/>
            <person name="Barry K.W."/>
            <person name="Cichocki N."/>
            <person name="Veneault-Fourrey C."/>
            <person name="LaButti K."/>
            <person name="Lindquist E.A."/>
            <person name="Lipzen A."/>
            <person name="Lundell T."/>
            <person name="Morin E."/>
            <person name="Murat C."/>
            <person name="Riley R."/>
            <person name="Ohm R."/>
            <person name="Sun H."/>
            <person name="Tunlid A."/>
            <person name="Henrissat B."/>
            <person name="Grigoriev I.V."/>
            <person name="Hibbett D.S."/>
            <person name="Martin F."/>
        </authorList>
    </citation>
    <scope>NUCLEOTIDE SEQUENCE [LARGE SCALE GENOMIC DNA]</scope>
    <source>
        <strain evidence="3">h7</strain>
    </source>
</reference>
<dbReference type="AlphaFoldDB" id="A0A0C2XNG8"/>
<dbReference type="PANTHER" id="PTHR30344">
    <property type="entry name" value="6-PHOSPHOGLUCONOLACTONASE-RELATED"/>
    <property type="match status" value="1"/>
</dbReference>
<keyword evidence="3" id="KW-1185">Reference proteome</keyword>
<dbReference type="SUPFAM" id="SSF50974">
    <property type="entry name" value="Nitrous oxide reductase, N-terminal domain"/>
    <property type="match status" value="1"/>
</dbReference>
<dbReference type="OrthoDB" id="1715191at2759"/>
<dbReference type="HOGENOM" id="CLU_052062_0_0_1"/>
<dbReference type="EMBL" id="KN831786">
    <property type="protein sequence ID" value="KIM39203.1"/>
    <property type="molecule type" value="Genomic_DNA"/>
</dbReference>
<dbReference type="STRING" id="686832.A0A0C2XNG8"/>
<proteinExistence type="inferred from homology"/>
<organism evidence="2 3">
    <name type="scientific">Hebeloma cylindrosporum</name>
    <dbReference type="NCBI Taxonomy" id="76867"/>
    <lineage>
        <taxon>Eukaryota</taxon>
        <taxon>Fungi</taxon>
        <taxon>Dikarya</taxon>
        <taxon>Basidiomycota</taxon>
        <taxon>Agaricomycotina</taxon>
        <taxon>Agaricomycetes</taxon>
        <taxon>Agaricomycetidae</taxon>
        <taxon>Agaricales</taxon>
        <taxon>Agaricineae</taxon>
        <taxon>Hymenogastraceae</taxon>
        <taxon>Hebeloma</taxon>
    </lineage>
</organism>
<gene>
    <name evidence="2" type="ORF">M413DRAFT_447166</name>
</gene>
<evidence type="ECO:0000313" key="2">
    <source>
        <dbReference type="EMBL" id="KIM39203.1"/>
    </source>
</evidence>
<protein>
    <recommendedName>
        <fullName evidence="4">Muconate cycloisomerase 1</fullName>
    </recommendedName>
</protein>
<dbReference type="GO" id="GO:0017057">
    <property type="term" value="F:6-phosphogluconolactonase activity"/>
    <property type="evidence" value="ECO:0007669"/>
    <property type="project" value="TreeGrafter"/>
</dbReference>
<reference evidence="2 3" key="1">
    <citation type="submission" date="2014-04" db="EMBL/GenBank/DDBJ databases">
        <authorList>
            <consortium name="DOE Joint Genome Institute"/>
            <person name="Kuo A."/>
            <person name="Gay G."/>
            <person name="Dore J."/>
            <person name="Kohler A."/>
            <person name="Nagy L.G."/>
            <person name="Floudas D."/>
            <person name="Copeland A."/>
            <person name="Barry K.W."/>
            <person name="Cichocki N."/>
            <person name="Veneault-Fourrey C."/>
            <person name="LaButti K."/>
            <person name="Lindquist E.A."/>
            <person name="Lipzen A."/>
            <person name="Lundell T."/>
            <person name="Morin E."/>
            <person name="Murat C."/>
            <person name="Sun H."/>
            <person name="Tunlid A."/>
            <person name="Henrissat B."/>
            <person name="Grigoriev I.V."/>
            <person name="Hibbett D.S."/>
            <person name="Martin F."/>
            <person name="Nordberg H.P."/>
            <person name="Cantor M.N."/>
            <person name="Hua S.X."/>
        </authorList>
    </citation>
    <scope>NUCLEOTIDE SEQUENCE [LARGE SCALE GENOMIC DNA]</scope>
    <source>
        <strain evidence="3">h7</strain>
    </source>
</reference>